<gene>
    <name evidence="3" type="ORF">C7M84_011073</name>
</gene>
<evidence type="ECO:0000256" key="1">
    <source>
        <dbReference type="SAM" id="MobiDB-lite"/>
    </source>
</evidence>
<dbReference type="AlphaFoldDB" id="A0A3R7SQ96"/>
<feature type="transmembrane region" description="Helical" evidence="2">
    <location>
        <begin position="442"/>
        <end position="464"/>
    </location>
</feature>
<keyword evidence="2" id="KW-0472">Membrane</keyword>
<dbReference type="EMBL" id="QCYY01002403">
    <property type="protein sequence ID" value="ROT70630.1"/>
    <property type="molecule type" value="Genomic_DNA"/>
</dbReference>
<proteinExistence type="predicted"/>
<reference evidence="3 4" key="2">
    <citation type="submission" date="2019-01" db="EMBL/GenBank/DDBJ databases">
        <title>The decoding of complex shrimp genome reveals the adaptation for benthos swimmer, frequently molting mechanism and breeding impact on genome.</title>
        <authorList>
            <person name="Sun Y."/>
            <person name="Gao Y."/>
            <person name="Yu Y."/>
        </authorList>
    </citation>
    <scope>NUCLEOTIDE SEQUENCE [LARGE SCALE GENOMIC DNA]</scope>
    <source>
        <tissue evidence="3">Muscle</tissue>
    </source>
</reference>
<evidence type="ECO:0000313" key="4">
    <source>
        <dbReference type="Proteomes" id="UP000283509"/>
    </source>
</evidence>
<feature type="region of interest" description="Disordered" evidence="1">
    <location>
        <begin position="76"/>
        <end position="103"/>
    </location>
</feature>
<reference evidence="3 4" key="1">
    <citation type="submission" date="2018-04" db="EMBL/GenBank/DDBJ databases">
        <authorList>
            <person name="Zhang X."/>
            <person name="Yuan J."/>
            <person name="Li F."/>
            <person name="Xiang J."/>
        </authorList>
    </citation>
    <scope>NUCLEOTIDE SEQUENCE [LARGE SCALE GENOMIC DNA]</scope>
    <source>
        <tissue evidence="3">Muscle</tissue>
    </source>
</reference>
<name>A0A3R7SQ96_PENVA</name>
<keyword evidence="2" id="KW-1133">Transmembrane helix</keyword>
<keyword evidence="4" id="KW-1185">Reference proteome</keyword>
<comment type="caution">
    <text evidence="3">The sequence shown here is derived from an EMBL/GenBank/DDBJ whole genome shotgun (WGS) entry which is preliminary data.</text>
</comment>
<evidence type="ECO:0000256" key="2">
    <source>
        <dbReference type="SAM" id="Phobius"/>
    </source>
</evidence>
<feature type="transmembrane region" description="Helical" evidence="2">
    <location>
        <begin position="397"/>
        <end position="422"/>
    </location>
</feature>
<accession>A0A3R7SQ96</accession>
<protein>
    <submittedName>
        <fullName evidence="3">Uncharacterized protein</fullName>
    </submittedName>
</protein>
<sequence>MQLNASGRVDHFSYTLRSQLASCGALICIPKYIIVLGGTSAHILDQGVRSETNSESSHRREAVGKRLRALMLRRRVPDPSVTPDGPRGRGASAAVMGGRGGSRRRSRAQALHLAKRDCIHVVLLRSDRDENARQGHLGTSLIAAVGQHNTQPPSLRRVGNSMQAVTRAVGVVYQRCGLGPDTGARECLHGLSLHLDSVLPSEAGFPDSLQEKTPHFYRPRKPFGYREGALSRKPLWRSVFIDIYINRPAEANLQRVVSQRGGFLGASETLQKTKVVSRLRTRVSARSGERGYSCFTSVVQQRAHGGEPFIEANDALASPAVLSSLPYSLFSSPSTAILPTTHPSFHASPPLAFTLPPSPSPSLPIFPSFIFLFYLSLSLLALLSFSKPFRSSPPSLLGSLSFLSLLLHPFFSLLFLLLPYLSPSPPLLSLPSLTFSPPPPPPSLLFPFLLLPLTLLLFLSFTIYSSLSPYLSSSPFPSFPYFSYRPSLLLPPSLPFPSSSFFPLSLLLFLLPLSLLLFLPPPFSSSSSYPFPFLCPRRRCP</sequence>
<feature type="transmembrane region" description="Helical" evidence="2">
    <location>
        <begin position="501"/>
        <end position="519"/>
    </location>
</feature>
<feature type="transmembrane region" description="Helical" evidence="2">
    <location>
        <begin position="365"/>
        <end position="385"/>
    </location>
</feature>
<dbReference type="Proteomes" id="UP000283509">
    <property type="component" value="Unassembled WGS sequence"/>
</dbReference>
<keyword evidence="2" id="KW-0812">Transmembrane</keyword>
<evidence type="ECO:0000313" key="3">
    <source>
        <dbReference type="EMBL" id="ROT70630.1"/>
    </source>
</evidence>
<organism evidence="3 4">
    <name type="scientific">Penaeus vannamei</name>
    <name type="common">Whiteleg shrimp</name>
    <name type="synonym">Litopenaeus vannamei</name>
    <dbReference type="NCBI Taxonomy" id="6689"/>
    <lineage>
        <taxon>Eukaryota</taxon>
        <taxon>Metazoa</taxon>
        <taxon>Ecdysozoa</taxon>
        <taxon>Arthropoda</taxon>
        <taxon>Crustacea</taxon>
        <taxon>Multicrustacea</taxon>
        <taxon>Malacostraca</taxon>
        <taxon>Eumalacostraca</taxon>
        <taxon>Eucarida</taxon>
        <taxon>Decapoda</taxon>
        <taxon>Dendrobranchiata</taxon>
        <taxon>Penaeoidea</taxon>
        <taxon>Penaeidae</taxon>
        <taxon>Penaeus</taxon>
    </lineage>
</organism>